<reference evidence="4 5" key="1">
    <citation type="submission" date="2024-06" db="EMBL/GenBank/DDBJ databases">
        <authorList>
            <person name="Bataeva Y.V."/>
            <person name="Grigorian L.N."/>
            <person name="Solomentsev V.I."/>
        </authorList>
    </citation>
    <scope>NUCLEOTIDE SEQUENCE [LARGE SCALE GENOMIC DNA]</scope>
    <source>
        <strain evidence="5">SCPM-O-B-12605 (RCAM04882)</strain>
    </source>
</reference>
<proteinExistence type="predicted"/>
<dbReference type="Pfam" id="PF02698">
    <property type="entry name" value="DUF218"/>
    <property type="match status" value="1"/>
</dbReference>
<keyword evidence="2" id="KW-0812">Transmembrane</keyword>
<dbReference type="InterPro" id="IPR051599">
    <property type="entry name" value="Cell_Envelope_Assoc"/>
</dbReference>
<evidence type="ECO:0000256" key="1">
    <source>
        <dbReference type="SAM" id="MobiDB-lite"/>
    </source>
</evidence>
<dbReference type="EMBL" id="JBEQNB010000019">
    <property type="protein sequence ID" value="MES0837665.1"/>
    <property type="molecule type" value="Genomic_DNA"/>
</dbReference>
<name>A0ABV2A2T2_9ACTN</name>
<evidence type="ECO:0000259" key="3">
    <source>
        <dbReference type="Pfam" id="PF02698"/>
    </source>
</evidence>
<feature type="region of interest" description="Disordered" evidence="1">
    <location>
        <begin position="1"/>
        <end position="64"/>
    </location>
</feature>
<dbReference type="CDD" id="cd06259">
    <property type="entry name" value="YdcF-like"/>
    <property type="match status" value="1"/>
</dbReference>
<feature type="domain" description="DUF218" evidence="3">
    <location>
        <begin position="107"/>
        <end position="226"/>
    </location>
</feature>
<feature type="transmembrane region" description="Helical" evidence="2">
    <location>
        <begin position="70"/>
        <end position="90"/>
    </location>
</feature>
<sequence length="281" mass="29202">MTTSDPAASGTSAPDDAGREPSAPGRAAPGPDGSPGDGASGPGAGEGPGDTGGKTRPDRPERRRRPLRRLALLAVCAVVAGFLPFVWQVASTSGDRHTAEGVPERPVALVLGAGVRPDGLPSLLLARRLDTAAELYFAGKVEAVLVSGDNSVDHYNETDTMSDYLVAAGVPENRIAGDYAGFSTWDSCVRAREVFGVEEATVVTQDFHLPRAVRLCRDAGIDAVGVADSSLEERRFATLYGWVREVPAAVAALGTAVFRPDPTFLGGYETAVDDALAADAE</sequence>
<keyword evidence="5" id="KW-1185">Reference proteome</keyword>
<dbReference type="Proteomes" id="UP001432401">
    <property type="component" value="Unassembled WGS sequence"/>
</dbReference>
<evidence type="ECO:0000313" key="4">
    <source>
        <dbReference type="EMBL" id="MES0837665.1"/>
    </source>
</evidence>
<dbReference type="PANTHER" id="PTHR30336:SF6">
    <property type="entry name" value="INTEGRAL MEMBRANE PROTEIN"/>
    <property type="match status" value="1"/>
</dbReference>
<dbReference type="PANTHER" id="PTHR30336">
    <property type="entry name" value="INNER MEMBRANE PROTEIN, PROBABLE PERMEASE"/>
    <property type="match status" value="1"/>
</dbReference>
<evidence type="ECO:0000256" key="2">
    <source>
        <dbReference type="SAM" id="Phobius"/>
    </source>
</evidence>
<dbReference type="RefSeq" id="WP_344178284.1">
    <property type="nucleotide sequence ID" value="NZ_JBEQNA010000019.1"/>
</dbReference>
<accession>A0ABV2A2T2</accession>
<feature type="compositionally biased region" description="Low complexity" evidence="1">
    <location>
        <begin position="20"/>
        <end position="31"/>
    </location>
</feature>
<keyword evidence="2" id="KW-1133">Transmembrane helix</keyword>
<comment type="caution">
    <text evidence="4">The sequence shown here is derived from an EMBL/GenBank/DDBJ whole genome shotgun (WGS) entry which is preliminary data.</text>
</comment>
<organism evidence="4 5">
    <name type="scientific">Nocardiopsis tropica</name>
    <dbReference type="NCBI Taxonomy" id="109330"/>
    <lineage>
        <taxon>Bacteria</taxon>
        <taxon>Bacillati</taxon>
        <taxon>Actinomycetota</taxon>
        <taxon>Actinomycetes</taxon>
        <taxon>Streptosporangiales</taxon>
        <taxon>Nocardiopsidaceae</taxon>
        <taxon>Nocardiopsis</taxon>
    </lineage>
</organism>
<feature type="compositionally biased region" description="Gly residues" evidence="1">
    <location>
        <begin position="33"/>
        <end position="52"/>
    </location>
</feature>
<gene>
    <name evidence="4" type="ORF">ABUK86_28090</name>
</gene>
<keyword evidence="2" id="KW-0472">Membrane</keyword>
<protein>
    <submittedName>
        <fullName evidence="4">ElyC/SanA/YdcF family protein</fullName>
    </submittedName>
</protein>
<evidence type="ECO:0000313" key="5">
    <source>
        <dbReference type="Proteomes" id="UP001432401"/>
    </source>
</evidence>
<dbReference type="InterPro" id="IPR003848">
    <property type="entry name" value="DUF218"/>
</dbReference>
<feature type="compositionally biased region" description="Polar residues" evidence="1">
    <location>
        <begin position="1"/>
        <end position="12"/>
    </location>
</feature>